<evidence type="ECO:0000313" key="2">
    <source>
        <dbReference type="EMBL" id="GFD47112.1"/>
    </source>
</evidence>
<feature type="region of interest" description="Disordered" evidence="1">
    <location>
        <begin position="15"/>
        <end position="41"/>
    </location>
</feature>
<feature type="compositionally biased region" description="Gly residues" evidence="1">
    <location>
        <begin position="17"/>
        <end position="30"/>
    </location>
</feature>
<proteinExistence type="predicted"/>
<dbReference type="AlphaFoldDB" id="A0A699WGA7"/>
<feature type="non-terminal residue" evidence="2">
    <location>
        <position position="41"/>
    </location>
</feature>
<gene>
    <name evidence="2" type="ORF">Tci_919081</name>
</gene>
<accession>A0A699WGA7</accession>
<organism evidence="2">
    <name type="scientific">Tanacetum cinerariifolium</name>
    <name type="common">Dalmatian daisy</name>
    <name type="synonym">Chrysanthemum cinerariifolium</name>
    <dbReference type="NCBI Taxonomy" id="118510"/>
    <lineage>
        <taxon>Eukaryota</taxon>
        <taxon>Viridiplantae</taxon>
        <taxon>Streptophyta</taxon>
        <taxon>Embryophyta</taxon>
        <taxon>Tracheophyta</taxon>
        <taxon>Spermatophyta</taxon>
        <taxon>Magnoliopsida</taxon>
        <taxon>eudicotyledons</taxon>
        <taxon>Gunneridae</taxon>
        <taxon>Pentapetalae</taxon>
        <taxon>asterids</taxon>
        <taxon>campanulids</taxon>
        <taxon>Asterales</taxon>
        <taxon>Asteraceae</taxon>
        <taxon>Asteroideae</taxon>
        <taxon>Anthemideae</taxon>
        <taxon>Anthemidinae</taxon>
        <taxon>Tanacetum</taxon>
    </lineage>
</organism>
<dbReference type="EMBL" id="BKCJ011691449">
    <property type="protein sequence ID" value="GFD47112.1"/>
    <property type="molecule type" value="Genomic_DNA"/>
</dbReference>
<name>A0A699WGA7_TANCI</name>
<evidence type="ECO:0000256" key="1">
    <source>
        <dbReference type="SAM" id="MobiDB-lite"/>
    </source>
</evidence>
<comment type="caution">
    <text evidence="2">The sequence shown here is derived from an EMBL/GenBank/DDBJ whole genome shotgun (WGS) entry which is preliminary data.</text>
</comment>
<sequence length="41" mass="4202">MSPKPMSEARMREIIRGSGGTGGNADGTGVRGTEPTVPELT</sequence>
<protein>
    <submittedName>
        <fullName evidence="2">Uncharacterized protein</fullName>
    </submittedName>
</protein>
<reference evidence="2" key="1">
    <citation type="journal article" date="2019" name="Sci. Rep.">
        <title>Draft genome of Tanacetum cinerariifolium, the natural source of mosquito coil.</title>
        <authorList>
            <person name="Yamashiro T."/>
            <person name="Shiraishi A."/>
            <person name="Satake H."/>
            <person name="Nakayama K."/>
        </authorList>
    </citation>
    <scope>NUCLEOTIDE SEQUENCE</scope>
</reference>